<evidence type="ECO:0000313" key="2">
    <source>
        <dbReference type="Proteomes" id="UP000516384"/>
    </source>
</evidence>
<dbReference type="AlphaFoldDB" id="A0A7H0YH09"/>
<name>A0A7H0YH09_9BACL</name>
<gene>
    <name evidence="1" type="ORF">IAQ67_28850</name>
</gene>
<dbReference type="EMBL" id="CP061173">
    <property type="protein sequence ID" value="QNR70367.1"/>
    <property type="molecule type" value="Genomic_DNA"/>
</dbReference>
<proteinExistence type="predicted"/>
<reference evidence="1 2" key="1">
    <citation type="submission" date="2020-09" db="EMBL/GenBank/DDBJ databases">
        <title>Characterization of Paenibacillus peoriae strain ZF390 with broad-spectrum antimicrobial activity as a potential biocontrol agent.</title>
        <authorList>
            <person name="Li L."/>
            <person name="Zhao Y."/>
            <person name="Li B."/>
            <person name="Xie X."/>
        </authorList>
    </citation>
    <scope>NUCLEOTIDE SEQUENCE [LARGE SCALE GENOMIC DNA]</scope>
    <source>
        <strain evidence="1 2">ZF390</strain>
        <plasmid evidence="1 2">pPlas1</plasmid>
    </source>
</reference>
<geneLocation type="plasmid" evidence="1 2">
    <name>pPlas1</name>
</geneLocation>
<dbReference type="Proteomes" id="UP000516384">
    <property type="component" value="Plasmid pPlas1"/>
</dbReference>
<keyword evidence="1" id="KW-0614">Plasmid</keyword>
<protein>
    <submittedName>
        <fullName evidence="1">Uncharacterized protein</fullName>
    </submittedName>
</protein>
<organism evidence="1 2">
    <name type="scientific">Paenibacillus peoriae</name>
    <dbReference type="NCBI Taxonomy" id="59893"/>
    <lineage>
        <taxon>Bacteria</taxon>
        <taxon>Bacillati</taxon>
        <taxon>Bacillota</taxon>
        <taxon>Bacilli</taxon>
        <taxon>Bacillales</taxon>
        <taxon>Paenibacillaceae</taxon>
        <taxon>Paenibacillus</taxon>
    </lineage>
</organism>
<sequence>MRRLAILPRRNNFKKLDEIQTKRIAKNLTDLTDMYARRVGGSGADWRAKGDVFSDMFLFEAKEKATPSKQRTIYRAVFDKVRLEALQEDKMPVYVVGFGDGDDFMILRDLDFYELVDRLLKAEARVKEMEGE</sequence>
<evidence type="ECO:0000313" key="1">
    <source>
        <dbReference type="EMBL" id="QNR70367.1"/>
    </source>
</evidence>
<accession>A0A7H0YH09</accession>